<dbReference type="FunFam" id="1.10.1410.20:FF:000004">
    <property type="entry name" value="2'-5'-oligoadenylate synthase 3-like isoform X1"/>
    <property type="match status" value="1"/>
</dbReference>
<evidence type="ECO:0000259" key="2">
    <source>
        <dbReference type="Pfam" id="PF10421"/>
    </source>
</evidence>
<dbReference type="PANTHER" id="PTHR11258">
    <property type="entry name" value="2-5 OLIGOADENYLATE SYNTHETASE"/>
    <property type="match status" value="1"/>
</dbReference>
<dbReference type="InterPro" id="IPR043519">
    <property type="entry name" value="NT_sf"/>
</dbReference>
<dbReference type="InterPro" id="IPR018952">
    <property type="entry name" value="2-5-oligoAdlate_synth_1_dom2/C"/>
</dbReference>
<dbReference type="PANTHER" id="PTHR11258:SF11">
    <property type="entry name" value="C2H2-TYPE DOMAIN-CONTAINING PROTEIN"/>
    <property type="match status" value="1"/>
</dbReference>
<evidence type="ECO:0000313" key="3">
    <source>
        <dbReference type="EMBL" id="EEN56351.1"/>
    </source>
</evidence>
<dbReference type="EMBL" id="GG666552">
    <property type="protein sequence ID" value="EEN56351.1"/>
    <property type="molecule type" value="Genomic_DNA"/>
</dbReference>
<dbReference type="InParanoid" id="C3YU74"/>
<gene>
    <name evidence="3" type="ORF">BRAFLDRAFT_66572</name>
</gene>
<comment type="similarity">
    <text evidence="1">Belongs to the 2-5A synthase family.</text>
</comment>
<dbReference type="PROSITE" id="PS50152">
    <property type="entry name" value="25A_SYNTH_3"/>
    <property type="match status" value="1"/>
</dbReference>
<dbReference type="Gene3D" id="1.10.1410.20">
    <property type="entry name" value="2'-5'-oligoadenylate synthetase 1, domain 2"/>
    <property type="match status" value="1"/>
</dbReference>
<name>C3YU74_BRAFL</name>
<organism>
    <name type="scientific">Branchiostoma floridae</name>
    <name type="common">Florida lancelet</name>
    <name type="synonym">Amphioxus</name>
    <dbReference type="NCBI Taxonomy" id="7739"/>
    <lineage>
        <taxon>Eukaryota</taxon>
        <taxon>Metazoa</taxon>
        <taxon>Chordata</taxon>
        <taxon>Cephalochordata</taxon>
        <taxon>Leptocardii</taxon>
        <taxon>Amphioxiformes</taxon>
        <taxon>Branchiostomatidae</taxon>
        <taxon>Branchiostoma</taxon>
    </lineage>
</organism>
<dbReference type="Gene3D" id="3.30.460.10">
    <property type="entry name" value="Beta Polymerase, domain 2"/>
    <property type="match status" value="1"/>
</dbReference>
<proteinExistence type="inferred from homology"/>
<dbReference type="Pfam" id="PF10421">
    <property type="entry name" value="OAS1_C"/>
    <property type="match status" value="1"/>
</dbReference>
<dbReference type="SUPFAM" id="SSF81301">
    <property type="entry name" value="Nucleotidyltransferase"/>
    <property type="match status" value="1"/>
</dbReference>
<protein>
    <recommendedName>
        <fullName evidence="2">2'-5'-oligoadenylate synthetase 1 domain-containing protein</fullName>
    </recommendedName>
</protein>
<sequence>MEIMTGHTCDSCSFNGTLLEVVQHNRKVHVSDKTDATSCCICSGRVLSCNLRRHIRNCHPDDCAVRCYICSEPFVEDKDMRNHVRCGCLNFLDHCRPDDVNKYISKHLQTDAAYRSECSDVVDRVDTFFEDCEGFTLDRFIQGGSIGKGTVIKSKSDIDCVMFTSNLPSIDSPDYSRQLQFSLEWVEDKLKESRLSIAYNLEVLGRTSHAVKLRVKTKKKGHESHDVDLLLATDLLGECPTQDKKKKVYTMMGRMSRSARENCSAALVELQVAFVKKQPAEVKNLIRLVKMWKASCVWEPSLTSYPLELLCIHTWRPHMSVADAFEAVLRKLSDYRSIYTYWSDNYTAVIDHEEMLSKRPLILDPANPYNNVADRCRDWDAVVEAAEETLQKPFFSRY</sequence>
<dbReference type="STRING" id="7739.C3YU74"/>
<dbReference type="AlphaFoldDB" id="C3YU74"/>
<dbReference type="eggNOG" id="ENOG502S649">
    <property type="taxonomic scope" value="Eukaryota"/>
</dbReference>
<accession>C3YU74</accession>
<reference evidence="3" key="1">
    <citation type="journal article" date="2008" name="Nature">
        <title>The amphioxus genome and the evolution of the chordate karyotype.</title>
        <authorList>
            <consortium name="US DOE Joint Genome Institute (JGI-PGF)"/>
            <person name="Putnam N.H."/>
            <person name="Butts T."/>
            <person name="Ferrier D.E.K."/>
            <person name="Furlong R.F."/>
            <person name="Hellsten U."/>
            <person name="Kawashima T."/>
            <person name="Robinson-Rechavi M."/>
            <person name="Shoguchi E."/>
            <person name="Terry A."/>
            <person name="Yu J.-K."/>
            <person name="Benito-Gutierrez E.L."/>
            <person name="Dubchak I."/>
            <person name="Garcia-Fernandez J."/>
            <person name="Gibson-Brown J.J."/>
            <person name="Grigoriev I.V."/>
            <person name="Horton A.C."/>
            <person name="de Jong P.J."/>
            <person name="Jurka J."/>
            <person name="Kapitonov V.V."/>
            <person name="Kohara Y."/>
            <person name="Kuroki Y."/>
            <person name="Lindquist E."/>
            <person name="Lucas S."/>
            <person name="Osoegawa K."/>
            <person name="Pennacchio L.A."/>
            <person name="Salamov A.A."/>
            <person name="Satou Y."/>
            <person name="Sauka-Spengler T."/>
            <person name="Schmutz J."/>
            <person name="Shin-I T."/>
            <person name="Toyoda A."/>
            <person name="Bronner-Fraser M."/>
            <person name="Fujiyama A."/>
            <person name="Holland L.Z."/>
            <person name="Holland P.W.H."/>
            <person name="Satoh N."/>
            <person name="Rokhsar D.S."/>
        </authorList>
    </citation>
    <scope>NUCLEOTIDE SEQUENCE [LARGE SCALE GENOMIC DNA]</scope>
    <source>
        <strain evidence="3">S238N-H82</strain>
        <tissue evidence="3">Testes</tissue>
    </source>
</reference>
<evidence type="ECO:0000256" key="1">
    <source>
        <dbReference type="ARBA" id="ARBA00009526"/>
    </source>
</evidence>
<dbReference type="FunFam" id="3.30.460.10:FF:000080">
    <property type="entry name" value="Predicted protein"/>
    <property type="match status" value="1"/>
</dbReference>
<dbReference type="SUPFAM" id="SSF81631">
    <property type="entry name" value="PAP/OAS1 substrate-binding domain"/>
    <property type="match status" value="1"/>
</dbReference>
<feature type="domain" description="2'-5'-oligoadenylate synthetase 1" evidence="2">
    <location>
        <begin position="245"/>
        <end position="396"/>
    </location>
</feature>